<dbReference type="Gene3D" id="3.20.20.70">
    <property type="entry name" value="Aldolase class I"/>
    <property type="match status" value="1"/>
</dbReference>
<protein>
    <recommendedName>
        <fullName evidence="6">Dihydroorotate dehydrogenase catalytic domain-containing protein</fullName>
    </recommendedName>
</protein>
<dbReference type="STRING" id="1036808.A0A0C2YUA1"/>
<dbReference type="HOGENOM" id="CLU_013640_3_0_1"/>
<keyword evidence="8" id="KW-1185">Reference proteome</keyword>
<dbReference type="InParanoid" id="A0A0C2YUA1"/>
<dbReference type="InterPro" id="IPR013785">
    <property type="entry name" value="Aldolase_TIM"/>
</dbReference>
<dbReference type="GO" id="GO:0009220">
    <property type="term" value="P:pyrimidine ribonucleotide biosynthetic process"/>
    <property type="evidence" value="ECO:0007669"/>
    <property type="project" value="TreeGrafter"/>
</dbReference>
<dbReference type="OrthoDB" id="14784at2759"/>
<comment type="cofactor">
    <cofactor evidence="1">
        <name>FMN</name>
        <dbReference type="ChEBI" id="CHEBI:58210"/>
    </cofactor>
</comment>
<dbReference type="EMBL" id="KN822186">
    <property type="protein sequence ID" value="KIM53238.1"/>
    <property type="molecule type" value="Genomic_DNA"/>
</dbReference>
<gene>
    <name evidence="7" type="ORF">SCLCIDRAFT_1158453</name>
</gene>
<dbReference type="Pfam" id="PF01180">
    <property type="entry name" value="DHO_dh"/>
    <property type="match status" value="1"/>
</dbReference>
<evidence type="ECO:0000256" key="3">
    <source>
        <dbReference type="ARBA" id="ARBA00022630"/>
    </source>
</evidence>
<dbReference type="Proteomes" id="UP000053989">
    <property type="component" value="Unassembled WGS sequence"/>
</dbReference>
<feature type="non-terminal residue" evidence="7">
    <location>
        <position position="232"/>
    </location>
</feature>
<evidence type="ECO:0000313" key="7">
    <source>
        <dbReference type="EMBL" id="KIM53238.1"/>
    </source>
</evidence>
<evidence type="ECO:0000256" key="2">
    <source>
        <dbReference type="ARBA" id="ARBA00004725"/>
    </source>
</evidence>
<dbReference type="InterPro" id="IPR005720">
    <property type="entry name" value="Dihydroorotate_DH_cat"/>
</dbReference>
<keyword evidence="5" id="KW-0560">Oxidoreductase</keyword>
<reference evidence="8" key="2">
    <citation type="submission" date="2015-01" db="EMBL/GenBank/DDBJ databases">
        <title>Evolutionary Origins and Diversification of the Mycorrhizal Mutualists.</title>
        <authorList>
            <consortium name="DOE Joint Genome Institute"/>
            <consortium name="Mycorrhizal Genomics Consortium"/>
            <person name="Kohler A."/>
            <person name="Kuo A."/>
            <person name="Nagy L.G."/>
            <person name="Floudas D."/>
            <person name="Copeland A."/>
            <person name="Barry K.W."/>
            <person name="Cichocki N."/>
            <person name="Veneault-Fourrey C."/>
            <person name="LaButti K."/>
            <person name="Lindquist E.A."/>
            <person name="Lipzen A."/>
            <person name="Lundell T."/>
            <person name="Morin E."/>
            <person name="Murat C."/>
            <person name="Riley R."/>
            <person name="Ohm R."/>
            <person name="Sun H."/>
            <person name="Tunlid A."/>
            <person name="Henrissat B."/>
            <person name="Grigoriev I.V."/>
            <person name="Hibbett D.S."/>
            <person name="Martin F."/>
        </authorList>
    </citation>
    <scope>NUCLEOTIDE SEQUENCE [LARGE SCALE GENOMIC DNA]</scope>
    <source>
        <strain evidence="8">Foug A</strain>
    </source>
</reference>
<keyword evidence="4" id="KW-0288">FMN</keyword>
<organism evidence="7 8">
    <name type="scientific">Scleroderma citrinum Foug A</name>
    <dbReference type="NCBI Taxonomy" id="1036808"/>
    <lineage>
        <taxon>Eukaryota</taxon>
        <taxon>Fungi</taxon>
        <taxon>Dikarya</taxon>
        <taxon>Basidiomycota</taxon>
        <taxon>Agaricomycotina</taxon>
        <taxon>Agaricomycetes</taxon>
        <taxon>Agaricomycetidae</taxon>
        <taxon>Boletales</taxon>
        <taxon>Sclerodermatineae</taxon>
        <taxon>Sclerodermataceae</taxon>
        <taxon>Scleroderma</taxon>
    </lineage>
</organism>
<keyword evidence="3" id="KW-0285">Flavoprotein</keyword>
<dbReference type="SUPFAM" id="SSF51395">
    <property type="entry name" value="FMN-linked oxidoreductases"/>
    <property type="match status" value="1"/>
</dbReference>
<sequence>MKDDGILWSEIFGLEVSNPVGLAASFDKHGEAIDRLLNLGFSWVEIGSVTPKLELTLDSLEILVHLPVDAALINWYGFNSEGATAVLAHLHQRIPVFNDISKLSTSSLRSGAVLTVNLGKNKVSSANPSEDFITGIKTFRPYADVLVINVSSPNTPGLCGLQNWELLESLLRNVVKVQNELPPSLIVIHRPCLVLRIALDLEELQLTEMAEVIRDSDIDDIIISNMTIAWPS</sequence>
<evidence type="ECO:0000259" key="6">
    <source>
        <dbReference type="Pfam" id="PF01180"/>
    </source>
</evidence>
<dbReference type="GO" id="GO:0006207">
    <property type="term" value="P:'de novo' pyrimidine nucleobase biosynthetic process"/>
    <property type="evidence" value="ECO:0007669"/>
    <property type="project" value="TreeGrafter"/>
</dbReference>
<dbReference type="GO" id="GO:0005743">
    <property type="term" value="C:mitochondrial inner membrane"/>
    <property type="evidence" value="ECO:0007669"/>
    <property type="project" value="TreeGrafter"/>
</dbReference>
<proteinExistence type="predicted"/>
<name>A0A0C2YUA1_9AGAM</name>
<reference evidence="7 8" key="1">
    <citation type="submission" date="2014-04" db="EMBL/GenBank/DDBJ databases">
        <authorList>
            <consortium name="DOE Joint Genome Institute"/>
            <person name="Kuo A."/>
            <person name="Kohler A."/>
            <person name="Nagy L.G."/>
            <person name="Floudas D."/>
            <person name="Copeland A."/>
            <person name="Barry K.W."/>
            <person name="Cichocki N."/>
            <person name="Veneault-Fourrey C."/>
            <person name="LaButti K."/>
            <person name="Lindquist E.A."/>
            <person name="Lipzen A."/>
            <person name="Lundell T."/>
            <person name="Morin E."/>
            <person name="Murat C."/>
            <person name="Sun H."/>
            <person name="Tunlid A."/>
            <person name="Henrissat B."/>
            <person name="Grigoriev I.V."/>
            <person name="Hibbett D.S."/>
            <person name="Martin F."/>
            <person name="Nordberg H.P."/>
            <person name="Cantor M.N."/>
            <person name="Hua S.X."/>
        </authorList>
    </citation>
    <scope>NUCLEOTIDE SEQUENCE [LARGE SCALE GENOMIC DNA]</scope>
    <source>
        <strain evidence="7 8">Foug A</strain>
    </source>
</reference>
<evidence type="ECO:0000256" key="4">
    <source>
        <dbReference type="ARBA" id="ARBA00022643"/>
    </source>
</evidence>
<evidence type="ECO:0000313" key="8">
    <source>
        <dbReference type="Proteomes" id="UP000053989"/>
    </source>
</evidence>
<comment type="pathway">
    <text evidence="2">Pyrimidine metabolism; UMP biosynthesis via de novo pathway.</text>
</comment>
<evidence type="ECO:0000256" key="1">
    <source>
        <dbReference type="ARBA" id="ARBA00001917"/>
    </source>
</evidence>
<dbReference type="PANTHER" id="PTHR48109">
    <property type="entry name" value="DIHYDROOROTATE DEHYDROGENASE (QUINONE), MITOCHONDRIAL-RELATED"/>
    <property type="match status" value="1"/>
</dbReference>
<dbReference type="GO" id="GO:0004152">
    <property type="term" value="F:dihydroorotate dehydrogenase activity"/>
    <property type="evidence" value="ECO:0007669"/>
    <property type="project" value="TreeGrafter"/>
</dbReference>
<evidence type="ECO:0000256" key="5">
    <source>
        <dbReference type="ARBA" id="ARBA00023002"/>
    </source>
</evidence>
<dbReference type="PANTHER" id="PTHR48109:SF4">
    <property type="entry name" value="DIHYDROOROTATE DEHYDROGENASE (QUINONE), MITOCHONDRIAL"/>
    <property type="match status" value="1"/>
</dbReference>
<accession>A0A0C2YUA1</accession>
<dbReference type="AlphaFoldDB" id="A0A0C2YUA1"/>
<dbReference type="InterPro" id="IPR050074">
    <property type="entry name" value="DHO_dehydrogenase"/>
</dbReference>
<feature type="domain" description="Dihydroorotate dehydrogenase catalytic" evidence="6">
    <location>
        <begin position="7"/>
        <end position="228"/>
    </location>
</feature>